<dbReference type="NCBIfam" id="NF033550">
    <property type="entry name" value="transpos_ISL3"/>
    <property type="match status" value="1"/>
</dbReference>
<gene>
    <name evidence="3" type="ORF">BROSI_A0245</name>
</gene>
<organism evidence="3 4">
    <name type="scientific">Candidatus Brocadia sinica JPN1</name>
    <dbReference type="NCBI Taxonomy" id="1197129"/>
    <lineage>
        <taxon>Bacteria</taxon>
        <taxon>Pseudomonadati</taxon>
        <taxon>Planctomycetota</taxon>
        <taxon>Candidatus Brocadiia</taxon>
        <taxon>Candidatus Brocadiales</taxon>
        <taxon>Candidatus Brocadiaceae</taxon>
        <taxon>Candidatus Brocadia</taxon>
    </lineage>
</organism>
<proteinExistence type="predicted"/>
<accession>A0ABQ0JSP4</accession>
<feature type="domain" description="Transposase IS204/IS1001/IS1096/IS1165 zinc-finger" evidence="2">
    <location>
        <begin position="40"/>
        <end position="83"/>
    </location>
</feature>
<evidence type="ECO:0000259" key="1">
    <source>
        <dbReference type="Pfam" id="PF01610"/>
    </source>
</evidence>
<feature type="domain" description="Transposase IS204/IS1001/IS1096/IS1165 DDE" evidence="1">
    <location>
        <begin position="157"/>
        <end position="396"/>
    </location>
</feature>
<dbReference type="InterPro" id="IPR002560">
    <property type="entry name" value="Transposase_DDE"/>
</dbReference>
<dbReference type="PANTHER" id="PTHR33498">
    <property type="entry name" value="TRANSPOSASE FOR INSERTION SEQUENCE ELEMENT IS1557"/>
    <property type="match status" value="1"/>
</dbReference>
<reference evidence="4" key="1">
    <citation type="journal article" date="2015" name="Genome Announc.">
        <title>Draft Genome Sequence of an Anaerobic Ammonium-Oxidizing Bacterium, "Candidatus Brocadia sinica".</title>
        <authorList>
            <person name="Oshiki M."/>
            <person name="Shinyako-Hata K."/>
            <person name="Satoh H."/>
            <person name="Okabe S."/>
        </authorList>
    </citation>
    <scope>NUCLEOTIDE SEQUENCE [LARGE SCALE GENOMIC DNA]</scope>
    <source>
        <strain evidence="4">JPN1</strain>
    </source>
</reference>
<dbReference type="InterPro" id="IPR047951">
    <property type="entry name" value="Transpos_ISL3"/>
</dbReference>
<evidence type="ECO:0000259" key="2">
    <source>
        <dbReference type="Pfam" id="PF14690"/>
    </source>
</evidence>
<comment type="caution">
    <text evidence="3">The sequence shown here is derived from an EMBL/GenBank/DDBJ whole genome shotgun (WGS) entry which is preliminary data.</text>
</comment>
<evidence type="ECO:0000313" key="3">
    <source>
        <dbReference type="EMBL" id="GAN31741.1"/>
    </source>
</evidence>
<dbReference type="EMBL" id="BAFN01000001">
    <property type="protein sequence ID" value="GAN31741.1"/>
    <property type="molecule type" value="Genomic_DNA"/>
</dbReference>
<dbReference type="Pfam" id="PF14690">
    <property type="entry name" value="Zn_ribbon_ISL3"/>
    <property type="match status" value="1"/>
</dbReference>
<sequence length="409" mass="47869">MRLDTITELLRIPGFKVTHMISSTESSIEFLLEQEEERTSVCSGCGKVHNTAVHSVGRITVEDLPMSSRRVYLHVPKRKSMCLEDGSIRVEEHEWIRGRFTKRFVEQVYRLTSITTNKEAGWFLGIDDETVYRIDKEMLEELSLERIEKVKAPRHMSVDEVAWQKWHKYVTNVVDVEKRKVIWNHDGRGKTTLDKFYRKIGKEGCKRIKAMASDGAKGFLTSTKEHLKNALIVLDHFHVKKYLNEAVDAVRKEELRKARQQNQEDLSRILHCNKRFILMQNKVTNKQKDILDKLSTLNEKVYKAMLLKEQFLSLYVASNRRVAYANLRAWIGTAIRSGIASFVELGYKFFRKRHYVLNYFVCKITSAISEGINNKIKRFKRMAYGYRDVKYFLLKIHQHCGLLDPKLST</sequence>
<dbReference type="Proteomes" id="UP000032309">
    <property type="component" value="Unassembled WGS sequence"/>
</dbReference>
<name>A0ABQ0JSP4_9BACT</name>
<evidence type="ECO:0000313" key="4">
    <source>
        <dbReference type="Proteomes" id="UP000032309"/>
    </source>
</evidence>
<dbReference type="PANTHER" id="PTHR33498:SF1">
    <property type="entry name" value="TRANSPOSASE FOR INSERTION SEQUENCE ELEMENT IS1557"/>
    <property type="match status" value="1"/>
</dbReference>
<protein>
    <submittedName>
        <fullName evidence="3">Transposase and inactivated derivatives</fullName>
    </submittedName>
</protein>
<keyword evidence="4" id="KW-1185">Reference proteome</keyword>
<dbReference type="RefSeq" id="WP_052561599.1">
    <property type="nucleotide sequence ID" value="NZ_BAFN01000001.1"/>
</dbReference>
<dbReference type="Pfam" id="PF01610">
    <property type="entry name" value="DDE_Tnp_ISL3"/>
    <property type="match status" value="1"/>
</dbReference>
<dbReference type="InterPro" id="IPR029261">
    <property type="entry name" value="Transposase_Znf"/>
</dbReference>